<accession>A0A1F5V602</accession>
<dbReference type="FunFam" id="3.40.50.1100:FF:000003">
    <property type="entry name" value="Cystathionine beta-synthase"/>
    <property type="match status" value="1"/>
</dbReference>
<keyword evidence="3" id="KW-0663">Pyridoxal phosphate</keyword>
<dbReference type="SUPFAM" id="SSF53686">
    <property type="entry name" value="Tryptophan synthase beta subunit-like PLP-dependent enzymes"/>
    <property type="match status" value="1"/>
</dbReference>
<protein>
    <submittedName>
        <fullName evidence="5">Cystathionine beta-synthase</fullName>
    </submittedName>
</protein>
<evidence type="ECO:0000256" key="2">
    <source>
        <dbReference type="ARBA" id="ARBA00007103"/>
    </source>
</evidence>
<dbReference type="EMBL" id="MFGW01000232">
    <property type="protein sequence ID" value="OGF58835.1"/>
    <property type="molecule type" value="Genomic_DNA"/>
</dbReference>
<dbReference type="Pfam" id="PF00291">
    <property type="entry name" value="PALP"/>
    <property type="match status" value="1"/>
</dbReference>
<name>A0A1F5V602_9BACT</name>
<sequence length="324" mass="35961">MRYAKNMLELIGKTPLVKLNKVTSTKHIILVKLESFNPGGSVKDRIGIFMLEQAEKEGKIKPGATIIEPTSGNTGVGLALACILKGYKLICVLLDKAPQEKIRLLEAYGAKCIVCPTNVPPDDEQSYYKTAERLSKEIPNSYMPQQYQNPMNPLAHYTTTGPEIWEQTEHKLTHFVCGIGTGGTIYGVAKYLKEQNSTIKIIGVDTVGSVYTDYFYTHKLPEPKPYLIDGIGEDMIPGTIDFAYIDSIIQITDKEAYEMTIRLVREEAILTGSSSGAAIAAVLKVAPSLPLESVTVVLLPDTGVKYLSKINKEWYKEHNFYYPD</sequence>
<dbReference type="InterPro" id="IPR050214">
    <property type="entry name" value="Cys_Synth/Cystath_Beta-Synth"/>
</dbReference>
<dbReference type="STRING" id="1817863.A2Y62_10165"/>
<dbReference type="AlphaFoldDB" id="A0A1F5V602"/>
<reference evidence="5 6" key="1">
    <citation type="journal article" date="2016" name="Nat. Commun.">
        <title>Thousands of microbial genomes shed light on interconnected biogeochemical processes in an aquifer system.</title>
        <authorList>
            <person name="Anantharaman K."/>
            <person name="Brown C.T."/>
            <person name="Hug L.A."/>
            <person name="Sharon I."/>
            <person name="Castelle C.J."/>
            <person name="Probst A.J."/>
            <person name="Thomas B.C."/>
            <person name="Singh A."/>
            <person name="Wilkins M.J."/>
            <person name="Karaoz U."/>
            <person name="Brodie E.L."/>
            <person name="Williams K.H."/>
            <person name="Hubbard S.S."/>
            <person name="Banfield J.F."/>
        </authorList>
    </citation>
    <scope>NUCLEOTIDE SEQUENCE [LARGE SCALE GENOMIC DNA]</scope>
</reference>
<dbReference type="GO" id="GO:0016765">
    <property type="term" value="F:transferase activity, transferring alkyl or aryl (other than methyl) groups"/>
    <property type="evidence" value="ECO:0007669"/>
    <property type="project" value="UniProtKB-ARBA"/>
</dbReference>
<organism evidence="5 6">
    <name type="scientific">Candidatus Fischerbacteria bacterium RBG_13_37_8</name>
    <dbReference type="NCBI Taxonomy" id="1817863"/>
    <lineage>
        <taxon>Bacteria</taxon>
        <taxon>Candidatus Fischeribacteriota</taxon>
    </lineage>
</organism>
<comment type="caution">
    <text evidence="5">The sequence shown here is derived from an EMBL/GenBank/DDBJ whole genome shotgun (WGS) entry which is preliminary data.</text>
</comment>
<dbReference type="Proteomes" id="UP000178943">
    <property type="component" value="Unassembled WGS sequence"/>
</dbReference>
<evidence type="ECO:0000313" key="5">
    <source>
        <dbReference type="EMBL" id="OGF58835.1"/>
    </source>
</evidence>
<evidence type="ECO:0000256" key="1">
    <source>
        <dbReference type="ARBA" id="ARBA00001933"/>
    </source>
</evidence>
<evidence type="ECO:0000259" key="4">
    <source>
        <dbReference type="Pfam" id="PF00291"/>
    </source>
</evidence>
<dbReference type="PANTHER" id="PTHR10314">
    <property type="entry name" value="CYSTATHIONINE BETA-SYNTHASE"/>
    <property type="match status" value="1"/>
</dbReference>
<dbReference type="FunFam" id="3.40.50.1100:FF:000118">
    <property type="entry name" value="Related to CYS4-cystathionine beta-synthase"/>
    <property type="match status" value="1"/>
</dbReference>
<dbReference type="InterPro" id="IPR036052">
    <property type="entry name" value="TrpB-like_PALP_sf"/>
</dbReference>
<evidence type="ECO:0000313" key="6">
    <source>
        <dbReference type="Proteomes" id="UP000178943"/>
    </source>
</evidence>
<dbReference type="Gene3D" id="3.40.50.1100">
    <property type="match status" value="2"/>
</dbReference>
<dbReference type="CDD" id="cd01561">
    <property type="entry name" value="CBS_like"/>
    <property type="match status" value="1"/>
</dbReference>
<dbReference type="InterPro" id="IPR001926">
    <property type="entry name" value="TrpB-like_PALP"/>
</dbReference>
<gene>
    <name evidence="5" type="ORF">A2Y62_10165</name>
</gene>
<comment type="similarity">
    <text evidence="2">Belongs to the cysteine synthase/cystathionine beta-synthase family.</text>
</comment>
<evidence type="ECO:0000256" key="3">
    <source>
        <dbReference type="ARBA" id="ARBA00022898"/>
    </source>
</evidence>
<dbReference type="GO" id="GO:0006535">
    <property type="term" value="P:cysteine biosynthetic process from serine"/>
    <property type="evidence" value="ECO:0007669"/>
    <property type="project" value="InterPro"/>
</dbReference>
<dbReference type="PROSITE" id="PS00901">
    <property type="entry name" value="CYS_SYNTHASE"/>
    <property type="match status" value="1"/>
</dbReference>
<feature type="domain" description="Tryptophan synthase beta chain-like PALP" evidence="4">
    <location>
        <begin position="9"/>
        <end position="301"/>
    </location>
</feature>
<dbReference type="InterPro" id="IPR001216">
    <property type="entry name" value="P-phosphate_BS"/>
</dbReference>
<comment type="cofactor">
    <cofactor evidence="1">
        <name>pyridoxal 5'-phosphate</name>
        <dbReference type="ChEBI" id="CHEBI:597326"/>
    </cofactor>
</comment>
<proteinExistence type="inferred from homology"/>